<dbReference type="PANTHER" id="PTHR43000">
    <property type="entry name" value="DTDP-D-GLUCOSE 4,6-DEHYDRATASE-RELATED"/>
    <property type="match status" value="1"/>
</dbReference>
<dbReference type="PATRIC" id="fig|1618445.3.peg.900"/>
<keyword evidence="3" id="KW-0456">Lyase</keyword>
<dbReference type="Gene3D" id="3.40.50.720">
    <property type="entry name" value="NAD(P)-binding Rossmann-like Domain"/>
    <property type="match status" value="1"/>
</dbReference>
<evidence type="ECO:0000313" key="7">
    <source>
        <dbReference type="Proteomes" id="UP000034739"/>
    </source>
</evidence>
<dbReference type="GO" id="GO:0008446">
    <property type="term" value="F:GDP-mannose 4,6-dehydratase activity"/>
    <property type="evidence" value="ECO:0007669"/>
    <property type="project" value="UniProtKB-EC"/>
</dbReference>
<evidence type="ECO:0000256" key="2">
    <source>
        <dbReference type="ARBA" id="ARBA00001937"/>
    </source>
</evidence>
<reference evidence="6 7" key="1">
    <citation type="journal article" date="2015" name="Nature">
        <title>rRNA introns, odd ribosomes, and small enigmatic genomes across a large radiation of phyla.</title>
        <authorList>
            <person name="Brown C.T."/>
            <person name="Hug L.A."/>
            <person name="Thomas B.C."/>
            <person name="Sharon I."/>
            <person name="Castelle C.J."/>
            <person name="Singh A."/>
            <person name="Wilkins M.J."/>
            <person name="Williams K.H."/>
            <person name="Banfield J.F."/>
        </authorList>
    </citation>
    <scope>NUCLEOTIDE SEQUENCE [LARGE SCALE GENOMIC DNA]</scope>
</reference>
<comment type="caution">
    <text evidence="6">The sequence shown here is derived from an EMBL/GenBank/DDBJ whole genome shotgun (WGS) entry which is preliminary data.</text>
</comment>
<evidence type="ECO:0000256" key="1">
    <source>
        <dbReference type="ARBA" id="ARBA00000188"/>
    </source>
</evidence>
<evidence type="ECO:0000313" key="6">
    <source>
        <dbReference type="EMBL" id="KKU87272.1"/>
    </source>
</evidence>
<protein>
    <submittedName>
        <fullName evidence="6">NAD-dependent epimerase/dehydratase</fullName>
    </submittedName>
</protein>
<dbReference type="EMBL" id="LCOY01000032">
    <property type="protein sequence ID" value="KKU87272.1"/>
    <property type="molecule type" value="Genomic_DNA"/>
</dbReference>
<dbReference type="AlphaFoldDB" id="A0A0G1TZM4"/>
<dbReference type="CDD" id="cd05260">
    <property type="entry name" value="GDP_MD_SDR_e"/>
    <property type="match status" value="1"/>
</dbReference>
<organism evidence="6 7">
    <name type="scientific">Candidatus Gottesmanbacteria bacterium GW2011_GWA2_47_9</name>
    <dbReference type="NCBI Taxonomy" id="1618445"/>
    <lineage>
        <taxon>Bacteria</taxon>
        <taxon>Candidatus Gottesmaniibacteriota</taxon>
    </lineage>
</organism>
<dbReference type="Proteomes" id="UP000034739">
    <property type="component" value="Unassembled WGS sequence"/>
</dbReference>
<comment type="function">
    <text evidence="4">Catalyzes the conversion of GDP-D-mannose to GDP-4-dehydro-6-deoxy-D-mannose.</text>
</comment>
<dbReference type="SUPFAM" id="SSF51735">
    <property type="entry name" value="NAD(P)-binding Rossmann-fold domains"/>
    <property type="match status" value="1"/>
</dbReference>
<dbReference type="InterPro" id="IPR036291">
    <property type="entry name" value="NAD(P)-bd_dom_sf"/>
</dbReference>
<sequence>MKKVLITGIAGFAGSHLAELLLSKGFEVHGMRRPRTKMDHIESIANRLHLTDADLLDSHSLYSTISRIKPDYIFHLAAQSFVPTSWVSPSVPLEVNIVGSANLFEAVRQANIDPVIQIACSSEEYGMVHDNEVPIKETNPLRPLSPYAVSKVAMDYLGYQYHQSYGVRVVRTRGFNHTGPRRGDTFAESNFAKQIALIEKGKQEPVVHVGNVDAKRDYTDVRDMVKGYLLAVEKCDPGDVYNICTGSTVKIADVLKLLLSYSKIKVEIKEDPDRMRPSDVPILLGDNSKFVAKTGWKPEIVFEKTMEDLLNYWRERV</sequence>
<proteinExistence type="predicted"/>
<evidence type="ECO:0000259" key="5">
    <source>
        <dbReference type="Pfam" id="PF16363"/>
    </source>
</evidence>
<dbReference type="Gene3D" id="3.90.25.10">
    <property type="entry name" value="UDP-galactose 4-epimerase, domain 1"/>
    <property type="match status" value="1"/>
</dbReference>
<dbReference type="Pfam" id="PF16363">
    <property type="entry name" value="GDP_Man_Dehyd"/>
    <property type="match status" value="1"/>
</dbReference>
<evidence type="ECO:0000256" key="4">
    <source>
        <dbReference type="ARBA" id="ARBA00059383"/>
    </source>
</evidence>
<dbReference type="InterPro" id="IPR016040">
    <property type="entry name" value="NAD(P)-bd_dom"/>
</dbReference>
<comment type="catalytic activity">
    <reaction evidence="1">
        <text>GDP-alpha-D-mannose = GDP-4-dehydro-alpha-D-rhamnose + H2O</text>
        <dbReference type="Rhea" id="RHEA:23820"/>
        <dbReference type="ChEBI" id="CHEBI:15377"/>
        <dbReference type="ChEBI" id="CHEBI:57527"/>
        <dbReference type="ChEBI" id="CHEBI:57964"/>
        <dbReference type="EC" id="4.2.1.47"/>
    </reaction>
</comment>
<feature type="domain" description="NAD(P)-binding" evidence="5">
    <location>
        <begin position="5"/>
        <end position="308"/>
    </location>
</feature>
<accession>A0A0G1TZM4</accession>
<evidence type="ECO:0000256" key="3">
    <source>
        <dbReference type="ARBA" id="ARBA00023239"/>
    </source>
</evidence>
<gene>
    <name evidence="6" type="ORF">UY16_C0032G0006</name>
</gene>
<dbReference type="FunFam" id="3.40.50.720:FF:000924">
    <property type="entry name" value="GDP-mannose 4,6 dehydratase"/>
    <property type="match status" value="1"/>
</dbReference>
<comment type="cofactor">
    <cofactor evidence="2">
        <name>NADP(+)</name>
        <dbReference type="ChEBI" id="CHEBI:58349"/>
    </cofactor>
</comment>
<name>A0A0G1TZM4_9BACT</name>